<evidence type="ECO:0000313" key="3">
    <source>
        <dbReference type="Proteomes" id="UP000075766"/>
    </source>
</evidence>
<dbReference type="Proteomes" id="UP000075766">
    <property type="component" value="Unassembled WGS sequence"/>
</dbReference>
<accession>A0ABR5VM34</accession>
<organism evidence="2 3">
    <name type="scientific">Marichromatium gracile</name>
    <name type="common">Chromatium gracile</name>
    <dbReference type="NCBI Taxonomy" id="1048"/>
    <lineage>
        <taxon>Bacteria</taxon>
        <taxon>Pseudomonadati</taxon>
        <taxon>Pseudomonadota</taxon>
        <taxon>Gammaproteobacteria</taxon>
        <taxon>Chromatiales</taxon>
        <taxon>Chromatiaceae</taxon>
        <taxon>Marichromatium</taxon>
    </lineage>
</organism>
<comment type="caution">
    <text evidence="2">The sequence shown here is derived from an EMBL/GenBank/DDBJ whole genome shotgun (WGS) entry which is preliminary data.</text>
</comment>
<reference evidence="2 3" key="1">
    <citation type="submission" date="2016-02" db="EMBL/GenBank/DDBJ databases">
        <title>Genome sequence of Marichromatium gracile YL-28, a purple sulfur bacterium.</title>
        <authorList>
            <person name="Zhao C."/>
            <person name="Hong X."/>
            <person name="Chen S."/>
            <person name="Yang S."/>
        </authorList>
    </citation>
    <scope>NUCLEOTIDE SEQUENCE [LARGE SCALE GENOMIC DNA]</scope>
    <source>
        <strain evidence="2 3">YL28</strain>
    </source>
</reference>
<dbReference type="InterPro" id="IPR023577">
    <property type="entry name" value="CYTH_domain"/>
</dbReference>
<evidence type="ECO:0000259" key="1">
    <source>
        <dbReference type="PROSITE" id="PS51707"/>
    </source>
</evidence>
<dbReference type="Gene3D" id="2.40.320.10">
    <property type="entry name" value="Hypothetical Protein Pfu-838710-001"/>
    <property type="match status" value="1"/>
</dbReference>
<dbReference type="EMBL" id="LSYU01000035">
    <property type="protein sequence ID" value="KXX65298.1"/>
    <property type="molecule type" value="Genomic_DNA"/>
</dbReference>
<dbReference type="SUPFAM" id="SSF55154">
    <property type="entry name" value="CYTH-like phosphatases"/>
    <property type="match status" value="1"/>
</dbReference>
<dbReference type="Pfam" id="PF01928">
    <property type="entry name" value="CYTH"/>
    <property type="match status" value="1"/>
</dbReference>
<dbReference type="PROSITE" id="PS51707">
    <property type="entry name" value="CYTH"/>
    <property type="match status" value="1"/>
</dbReference>
<keyword evidence="3" id="KW-1185">Reference proteome</keyword>
<dbReference type="CDD" id="cd07891">
    <property type="entry name" value="CYTH-like_CthTTM-like_1"/>
    <property type="match status" value="1"/>
</dbReference>
<dbReference type="RefSeq" id="WP_005223603.1">
    <property type="nucleotide sequence ID" value="NZ_LSYU01000035.1"/>
</dbReference>
<evidence type="ECO:0000313" key="2">
    <source>
        <dbReference type="EMBL" id="KXX65298.1"/>
    </source>
</evidence>
<dbReference type="InterPro" id="IPR012042">
    <property type="entry name" value="NeuTTM/CthTTM-like"/>
</dbReference>
<protein>
    <submittedName>
        <fullName evidence="2">Adenylate cyclase</fullName>
    </submittedName>
</protein>
<dbReference type="PANTHER" id="PTHR40114">
    <property type="entry name" value="SLR0698 PROTEIN"/>
    <property type="match status" value="1"/>
</dbReference>
<dbReference type="InterPro" id="IPR033469">
    <property type="entry name" value="CYTH-like_dom_sf"/>
</dbReference>
<name>A0ABR5VM34_MARGR</name>
<feature type="domain" description="CYTH" evidence="1">
    <location>
        <begin position="2"/>
        <end position="149"/>
    </location>
</feature>
<dbReference type="SMART" id="SM01118">
    <property type="entry name" value="CYTH"/>
    <property type="match status" value="1"/>
</dbReference>
<proteinExistence type="predicted"/>
<gene>
    <name evidence="2" type="ORF">AY586_10180</name>
</gene>
<dbReference type="PIRSF" id="PIRSF016487">
    <property type="entry name" value="CYTH_UCP016487"/>
    <property type="match status" value="1"/>
</dbReference>
<sequence length="155" mass="17550">MAIEIERKFLVRDAGWREAVSRSTRMVQGYLVAEPGLTLRVRIAGERALLTLKGASRGIARAEYEYPVPLADAEAMLRDLACTALVEKVRHLVPVADRVWEVDEFAGANAGLVLAELELEDERAAFVRPDWLGEEVSDDPRYFNARLARHPYRDW</sequence>
<dbReference type="PANTHER" id="PTHR40114:SF1">
    <property type="entry name" value="SLR0698 PROTEIN"/>
    <property type="match status" value="1"/>
</dbReference>